<evidence type="ECO:0000313" key="2">
    <source>
        <dbReference type="EMBL" id="WVZ59017.1"/>
    </source>
</evidence>
<dbReference type="EMBL" id="CP144746">
    <property type="protein sequence ID" value="WVZ59017.1"/>
    <property type="molecule type" value="Genomic_DNA"/>
</dbReference>
<protein>
    <submittedName>
        <fullName evidence="2">Uncharacterized protein</fullName>
    </submittedName>
</protein>
<feature type="non-terminal residue" evidence="2">
    <location>
        <position position="1"/>
    </location>
</feature>
<gene>
    <name evidence="2" type="ORF">U9M48_009227</name>
</gene>
<keyword evidence="3" id="KW-1185">Reference proteome</keyword>
<dbReference type="Proteomes" id="UP001341281">
    <property type="component" value="Chromosome 02"/>
</dbReference>
<accession>A0AAQ3SQT9</accession>
<sequence>GRLVAVLRAHAAGNGRSGFLSTAVAKARRFLRAHAAVRRRPPVSSRRPPVSSRPTSPTSPSPCSSAPRPLARSRAESPRLSSIFLSSDRNRIQLLAPQVDAPPTPGRAGGFPWNFLRRKWRGAQGQIRRPASRNRTLGDLLVQAARGVLESDYTSAKSSTQT</sequence>
<dbReference type="AlphaFoldDB" id="A0AAQ3SQT9"/>
<reference evidence="2 3" key="1">
    <citation type="submission" date="2024-02" db="EMBL/GenBank/DDBJ databases">
        <title>High-quality chromosome-scale genome assembly of Pensacola bahiagrass (Paspalum notatum Flugge var. saurae).</title>
        <authorList>
            <person name="Vega J.M."/>
            <person name="Podio M."/>
            <person name="Orjuela J."/>
            <person name="Siena L.A."/>
            <person name="Pessino S.C."/>
            <person name="Combes M.C."/>
            <person name="Mariac C."/>
            <person name="Albertini E."/>
            <person name="Pupilli F."/>
            <person name="Ortiz J.P.A."/>
            <person name="Leblanc O."/>
        </authorList>
    </citation>
    <scope>NUCLEOTIDE SEQUENCE [LARGE SCALE GENOMIC DNA]</scope>
    <source>
        <strain evidence="2">R1</strain>
        <tissue evidence="2">Leaf</tissue>
    </source>
</reference>
<proteinExistence type="predicted"/>
<feature type="region of interest" description="Disordered" evidence="1">
    <location>
        <begin position="35"/>
        <end position="84"/>
    </location>
</feature>
<evidence type="ECO:0000256" key="1">
    <source>
        <dbReference type="SAM" id="MobiDB-lite"/>
    </source>
</evidence>
<feature type="compositionally biased region" description="Low complexity" evidence="1">
    <location>
        <begin position="42"/>
        <end position="72"/>
    </location>
</feature>
<organism evidence="2 3">
    <name type="scientific">Paspalum notatum var. saurae</name>
    <dbReference type="NCBI Taxonomy" id="547442"/>
    <lineage>
        <taxon>Eukaryota</taxon>
        <taxon>Viridiplantae</taxon>
        <taxon>Streptophyta</taxon>
        <taxon>Embryophyta</taxon>
        <taxon>Tracheophyta</taxon>
        <taxon>Spermatophyta</taxon>
        <taxon>Magnoliopsida</taxon>
        <taxon>Liliopsida</taxon>
        <taxon>Poales</taxon>
        <taxon>Poaceae</taxon>
        <taxon>PACMAD clade</taxon>
        <taxon>Panicoideae</taxon>
        <taxon>Andropogonodae</taxon>
        <taxon>Paspaleae</taxon>
        <taxon>Paspalinae</taxon>
        <taxon>Paspalum</taxon>
    </lineage>
</organism>
<name>A0AAQ3SQT9_PASNO</name>
<evidence type="ECO:0000313" key="3">
    <source>
        <dbReference type="Proteomes" id="UP001341281"/>
    </source>
</evidence>